<organism evidence="2 3">
    <name type="scientific">Prunus persica</name>
    <name type="common">Peach</name>
    <name type="synonym">Amygdalus persica</name>
    <dbReference type="NCBI Taxonomy" id="3760"/>
    <lineage>
        <taxon>Eukaryota</taxon>
        <taxon>Viridiplantae</taxon>
        <taxon>Streptophyta</taxon>
        <taxon>Embryophyta</taxon>
        <taxon>Tracheophyta</taxon>
        <taxon>Spermatophyta</taxon>
        <taxon>Magnoliopsida</taxon>
        <taxon>eudicotyledons</taxon>
        <taxon>Gunneridae</taxon>
        <taxon>Pentapetalae</taxon>
        <taxon>rosids</taxon>
        <taxon>fabids</taxon>
        <taxon>Rosales</taxon>
        <taxon>Rosaceae</taxon>
        <taxon>Amygdaloideae</taxon>
        <taxon>Amygdaleae</taxon>
        <taxon>Prunus</taxon>
    </lineage>
</organism>
<sequence length="112" mass="12451">MAFRLEMQEAITASIALETLVIGLRFEFTQLERTTPFWTSPPHAHAHPRGCLAISSAERDEDPGRSQTLDSRSEVRRPTHCTDGSSSSSPTRIEIWCIGWGGVVGGPRRERC</sequence>
<dbReference type="AlphaFoldDB" id="A0A251PN58"/>
<dbReference type="Gramene" id="ONI12510">
    <property type="protein sequence ID" value="ONI12510"/>
    <property type="gene ID" value="PRUPE_4G169400"/>
</dbReference>
<evidence type="ECO:0000256" key="1">
    <source>
        <dbReference type="SAM" id="MobiDB-lite"/>
    </source>
</evidence>
<protein>
    <submittedName>
        <fullName evidence="2">Uncharacterized protein</fullName>
    </submittedName>
</protein>
<keyword evidence="3" id="KW-1185">Reference proteome</keyword>
<evidence type="ECO:0000313" key="3">
    <source>
        <dbReference type="Proteomes" id="UP000006882"/>
    </source>
</evidence>
<dbReference type="Proteomes" id="UP000006882">
    <property type="component" value="Chromosome G4"/>
</dbReference>
<reference evidence="2 3" key="1">
    <citation type="journal article" date="2013" name="Nat. Genet.">
        <title>The high-quality draft genome of peach (Prunus persica) identifies unique patterns of genetic diversity, domestication and genome evolution.</title>
        <authorList>
            <consortium name="International Peach Genome Initiative"/>
            <person name="Verde I."/>
            <person name="Abbott A.G."/>
            <person name="Scalabrin S."/>
            <person name="Jung S."/>
            <person name="Shu S."/>
            <person name="Marroni F."/>
            <person name="Zhebentyayeva T."/>
            <person name="Dettori M.T."/>
            <person name="Grimwood J."/>
            <person name="Cattonaro F."/>
            <person name="Zuccolo A."/>
            <person name="Rossini L."/>
            <person name="Jenkins J."/>
            <person name="Vendramin E."/>
            <person name="Meisel L.A."/>
            <person name="Decroocq V."/>
            <person name="Sosinski B."/>
            <person name="Prochnik S."/>
            <person name="Mitros T."/>
            <person name="Policriti A."/>
            <person name="Cipriani G."/>
            <person name="Dondini L."/>
            <person name="Ficklin S."/>
            <person name="Goodstein D.M."/>
            <person name="Xuan P."/>
            <person name="Del Fabbro C."/>
            <person name="Aramini V."/>
            <person name="Copetti D."/>
            <person name="Gonzalez S."/>
            <person name="Horner D.S."/>
            <person name="Falchi R."/>
            <person name="Lucas S."/>
            <person name="Mica E."/>
            <person name="Maldonado J."/>
            <person name="Lazzari B."/>
            <person name="Bielenberg D."/>
            <person name="Pirona R."/>
            <person name="Miculan M."/>
            <person name="Barakat A."/>
            <person name="Testolin R."/>
            <person name="Stella A."/>
            <person name="Tartarini S."/>
            <person name="Tonutti P."/>
            <person name="Arus P."/>
            <person name="Orellana A."/>
            <person name="Wells C."/>
            <person name="Main D."/>
            <person name="Vizzotto G."/>
            <person name="Silva H."/>
            <person name="Salamini F."/>
            <person name="Schmutz J."/>
            <person name="Morgante M."/>
            <person name="Rokhsar D.S."/>
        </authorList>
    </citation>
    <scope>NUCLEOTIDE SEQUENCE [LARGE SCALE GENOMIC DNA]</scope>
    <source>
        <strain evidence="3">cv. Nemared</strain>
    </source>
</reference>
<dbReference type="EMBL" id="CM007654">
    <property type="protein sequence ID" value="ONI12510.1"/>
    <property type="molecule type" value="Genomic_DNA"/>
</dbReference>
<gene>
    <name evidence="2" type="ORF">PRUPE_4G169400</name>
</gene>
<feature type="region of interest" description="Disordered" evidence="1">
    <location>
        <begin position="38"/>
        <end position="90"/>
    </location>
</feature>
<evidence type="ECO:0000313" key="2">
    <source>
        <dbReference type="EMBL" id="ONI12510.1"/>
    </source>
</evidence>
<proteinExistence type="predicted"/>
<accession>A0A251PN58</accession>
<name>A0A251PN58_PRUPE</name>